<sequence length="91" mass="10714">MVYVFTGIFLYIMCDLIYYAVFNPDEILPSVIFGAFLFTLATFQFIAGLRLIKYYNKIKKILFKGFGLTTALLMVLMGINYFILTKKHYYY</sequence>
<proteinExistence type="predicted"/>
<dbReference type="Proteomes" id="UP000323521">
    <property type="component" value="Chromosome"/>
</dbReference>
<dbReference type="EMBL" id="CP017634">
    <property type="protein sequence ID" value="ATW25520.1"/>
    <property type="molecule type" value="Genomic_DNA"/>
</dbReference>
<evidence type="ECO:0000313" key="3">
    <source>
        <dbReference type="Proteomes" id="UP000323521"/>
    </source>
</evidence>
<reference evidence="2 3" key="1">
    <citation type="submission" date="2016-10" db="EMBL/GenBank/DDBJ databases">
        <title>Complete Genome Sequence of Peptococcaceae strain DCMF.</title>
        <authorList>
            <person name="Edwards R.J."/>
            <person name="Holland S.I."/>
            <person name="Deshpande N.P."/>
            <person name="Wong Y.K."/>
            <person name="Ertan H."/>
            <person name="Manefield M."/>
            <person name="Russell T.L."/>
            <person name="Lee M.J."/>
        </authorList>
    </citation>
    <scope>NUCLEOTIDE SEQUENCE [LARGE SCALE GENOMIC DNA]</scope>
    <source>
        <strain evidence="2 3">DCMF</strain>
    </source>
</reference>
<gene>
    <name evidence="2" type="ORF">DCMF_12760</name>
</gene>
<organism evidence="2 3">
    <name type="scientific">Formimonas warabiya</name>
    <dbReference type="NCBI Taxonomy" id="1761012"/>
    <lineage>
        <taxon>Bacteria</taxon>
        <taxon>Bacillati</taxon>
        <taxon>Bacillota</taxon>
        <taxon>Clostridia</taxon>
        <taxon>Eubacteriales</taxon>
        <taxon>Peptococcaceae</taxon>
        <taxon>Candidatus Formimonas</taxon>
    </lineage>
</organism>
<keyword evidence="1" id="KW-0472">Membrane</keyword>
<keyword evidence="1" id="KW-0812">Transmembrane</keyword>
<feature type="transmembrane region" description="Helical" evidence="1">
    <location>
        <begin position="27"/>
        <end position="49"/>
    </location>
</feature>
<accession>A0A3G1KSW7</accession>
<dbReference type="AlphaFoldDB" id="A0A3G1KSW7"/>
<feature type="transmembrane region" description="Helical" evidence="1">
    <location>
        <begin position="61"/>
        <end position="83"/>
    </location>
</feature>
<evidence type="ECO:0000313" key="2">
    <source>
        <dbReference type="EMBL" id="ATW25520.1"/>
    </source>
</evidence>
<keyword evidence="3" id="KW-1185">Reference proteome</keyword>
<name>A0A3G1KSW7_FORW1</name>
<dbReference type="KEGG" id="fwa:DCMF_12760"/>
<protein>
    <submittedName>
        <fullName evidence="2">Uncharacterized protein</fullName>
    </submittedName>
</protein>
<evidence type="ECO:0000256" key="1">
    <source>
        <dbReference type="SAM" id="Phobius"/>
    </source>
</evidence>
<keyword evidence="1" id="KW-1133">Transmembrane helix</keyword>
<feature type="transmembrane region" description="Helical" evidence="1">
    <location>
        <begin position="5"/>
        <end position="21"/>
    </location>
</feature>